<organism evidence="7 8">
    <name type="scientific">Amycolatopsis rubida</name>
    <dbReference type="NCBI Taxonomy" id="112413"/>
    <lineage>
        <taxon>Bacteria</taxon>
        <taxon>Bacillati</taxon>
        <taxon>Actinomycetota</taxon>
        <taxon>Actinomycetes</taxon>
        <taxon>Pseudonocardiales</taxon>
        <taxon>Pseudonocardiaceae</taxon>
        <taxon>Amycolatopsis</taxon>
    </lineage>
</organism>
<dbReference type="STRING" id="112413.SAMN05421854_111158"/>
<evidence type="ECO:0000313" key="7">
    <source>
        <dbReference type="EMBL" id="SFQ38168.1"/>
    </source>
</evidence>
<dbReference type="InterPro" id="IPR001647">
    <property type="entry name" value="HTH_TetR"/>
</dbReference>
<reference evidence="7 8" key="1">
    <citation type="submission" date="2016-10" db="EMBL/GenBank/DDBJ databases">
        <authorList>
            <person name="de Groot N.N."/>
        </authorList>
    </citation>
    <scope>NUCLEOTIDE SEQUENCE [LARGE SCALE GENOMIC DNA]</scope>
    <source>
        <strain evidence="7 8">DSM 44637</strain>
    </source>
</reference>
<keyword evidence="9" id="KW-1185">Reference proteome</keyword>
<evidence type="ECO:0000256" key="2">
    <source>
        <dbReference type="ARBA" id="ARBA00023125"/>
    </source>
</evidence>
<dbReference type="SUPFAM" id="SSF46689">
    <property type="entry name" value="Homeodomain-like"/>
    <property type="match status" value="1"/>
</dbReference>
<dbReference type="RefSeq" id="WP_067589628.1">
    <property type="nucleotide sequence ID" value="NZ_FOWC01000011.1"/>
</dbReference>
<dbReference type="InterPro" id="IPR049445">
    <property type="entry name" value="TetR_SbtR-like_C"/>
</dbReference>
<dbReference type="OrthoDB" id="3192968at2"/>
<dbReference type="PRINTS" id="PR00455">
    <property type="entry name" value="HTHTETR"/>
</dbReference>
<protein>
    <submittedName>
        <fullName evidence="6">TetR/AcrR family transcriptional regulator</fullName>
    </submittedName>
    <submittedName>
        <fullName evidence="7">Transcriptional regulator, TetR family</fullName>
    </submittedName>
</protein>
<dbReference type="Proteomes" id="UP000470404">
    <property type="component" value="Unassembled WGS sequence"/>
</dbReference>
<dbReference type="GO" id="GO:0003700">
    <property type="term" value="F:DNA-binding transcription factor activity"/>
    <property type="evidence" value="ECO:0007669"/>
    <property type="project" value="TreeGrafter"/>
</dbReference>
<dbReference type="Proteomes" id="UP000199137">
    <property type="component" value="Unassembled WGS sequence"/>
</dbReference>
<dbReference type="PANTHER" id="PTHR30055:SF234">
    <property type="entry name" value="HTH-TYPE TRANSCRIPTIONAL REGULATOR BETI"/>
    <property type="match status" value="1"/>
</dbReference>
<evidence type="ECO:0000259" key="5">
    <source>
        <dbReference type="PROSITE" id="PS50977"/>
    </source>
</evidence>
<dbReference type="Pfam" id="PF21597">
    <property type="entry name" value="TetR_C_43"/>
    <property type="match status" value="1"/>
</dbReference>
<dbReference type="InterPro" id="IPR009057">
    <property type="entry name" value="Homeodomain-like_sf"/>
</dbReference>
<evidence type="ECO:0000313" key="8">
    <source>
        <dbReference type="Proteomes" id="UP000199137"/>
    </source>
</evidence>
<evidence type="ECO:0000256" key="1">
    <source>
        <dbReference type="ARBA" id="ARBA00023015"/>
    </source>
</evidence>
<dbReference type="PROSITE" id="PS50977">
    <property type="entry name" value="HTH_TETR_2"/>
    <property type="match status" value="1"/>
</dbReference>
<dbReference type="Gene3D" id="1.10.357.10">
    <property type="entry name" value="Tetracycline Repressor, domain 2"/>
    <property type="match status" value="1"/>
</dbReference>
<sequence length="210" mass="22793">MSADPETPLRADAQRNRDQIIAAARVIFASHGPEVPMEEIARAAGVGVGTLYRRFPDRDALIRAVAVDNFAGVLDHARRLAVEAPTAWEALVQLLYHGAELQLSMQLSMLSQRAHEILKDDPEVAHLREAVLLEVEGLVGRAQAEGTLRKDVGAGDVAVLFARLIRQLPAHRLKSPEMATARNIAIMIDGLRAGPATTLPGRPISKEDLL</sequence>
<keyword evidence="1" id="KW-0805">Transcription regulation</keyword>
<gene>
    <name evidence="6" type="ORF">G3I59_10590</name>
    <name evidence="7" type="ORF">SAMN05421854_111158</name>
</gene>
<evidence type="ECO:0000256" key="3">
    <source>
        <dbReference type="ARBA" id="ARBA00023163"/>
    </source>
</evidence>
<reference evidence="6 9" key="2">
    <citation type="submission" date="2020-01" db="EMBL/GenBank/DDBJ databases">
        <title>Insect and environment-associated Actinomycetes.</title>
        <authorList>
            <person name="Currrie C."/>
            <person name="Chevrette M."/>
            <person name="Carlson C."/>
            <person name="Stubbendieck R."/>
            <person name="Wendt-Pienkowski E."/>
        </authorList>
    </citation>
    <scope>NUCLEOTIDE SEQUENCE [LARGE SCALE GENOMIC DNA]</scope>
    <source>
        <strain evidence="6 9">SID8386</strain>
    </source>
</reference>
<dbReference type="GO" id="GO:0000976">
    <property type="term" value="F:transcription cis-regulatory region binding"/>
    <property type="evidence" value="ECO:0007669"/>
    <property type="project" value="TreeGrafter"/>
</dbReference>
<name>A0A1I5Y1V7_9PSEU</name>
<evidence type="ECO:0000256" key="4">
    <source>
        <dbReference type="PROSITE-ProRule" id="PRU00335"/>
    </source>
</evidence>
<dbReference type="SUPFAM" id="SSF48498">
    <property type="entry name" value="Tetracyclin repressor-like, C-terminal domain"/>
    <property type="match status" value="1"/>
</dbReference>
<dbReference type="PANTHER" id="PTHR30055">
    <property type="entry name" value="HTH-TYPE TRANSCRIPTIONAL REGULATOR RUTR"/>
    <property type="match status" value="1"/>
</dbReference>
<dbReference type="EMBL" id="JAAGNC010000063">
    <property type="protein sequence ID" value="NEC56023.1"/>
    <property type="molecule type" value="Genomic_DNA"/>
</dbReference>
<dbReference type="InterPro" id="IPR036271">
    <property type="entry name" value="Tet_transcr_reg_TetR-rel_C_sf"/>
</dbReference>
<dbReference type="InterPro" id="IPR050109">
    <property type="entry name" value="HTH-type_TetR-like_transc_reg"/>
</dbReference>
<accession>A0A1I5Y1V7</accession>
<feature type="DNA-binding region" description="H-T-H motif" evidence="4">
    <location>
        <begin position="36"/>
        <end position="55"/>
    </location>
</feature>
<keyword evidence="2 4" id="KW-0238">DNA-binding</keyword>
<dbReference type="EMBL" id="FOWC01000011">
    <property type="protein sequence ID" value="SFQ38168.1"/>
    <property type="molecule type" value="Genomic_DNA"/>
</dbReference>
<keyword evidence="3" id="KW-0804">Transcription</keyword>
<proteinExistence type="predicted"/>
<evidence type="ECO:0000313" key="9">
    <source>
        <dbReference type="Proteomes" id="UP000470404"/>
    </source>
</evidence>
<evidence type="ECO:0000313" key="6">
    <source>
        <dbReference type="EMBL" id="NEC56023.1"/>
    </source>
</evidence>
<feature type="domain" description="HTH tetR-type" evidence="5">
    <location>
        <begin position="14"/>
        <end position="73"/>
    </location>
</feature>
<dbReference type="AlphaFoldDB" id="A0A1I5Y1V7"/>
<dbReference type="Pfam" id="PF00440">
    <property type="entry name" value="TetR_N"/>
    <property type="match status" value="1"/>
</dbReference>